<name>A0A918F5L4_9DEIO</name>
<gene>
    <name evidence="1" type="ORF">GCM10008957_19490</name>
</gene>
<dbReference type="RefSeq" id="WP_189089798.1">
    <property type="nucleotide sequence ID" value="NZ_BMQL01000008.1"/>
</dbReference>
<protein>
    <submittedName>
        <fullName evidence="1">Uncharacterized protein</fullName>
    </submittedName>
</protein>
<organism evidence="1 2">
    <name type="scientific">Deinococcus ruber</name>
    <dbReference type="NCBI Taxonomy" id="1848197"/>
    <lineage>
        <taxon>Bacteria</taxon>
        <taxon>Thermotogati</taxon>
        <taxon>Deinococcota</taxon>
        <taxon>Deinococci</taxon>
        <taxon>Deinococcales</taxon>
        <taxon>Deinococcaceae</taxon>
        <taxon>Deinococcus</taxon>
    </lineage>
</organism>
<evidence type="ECO:0000313" key="2">
    <source>
        <dbReference type="Proteomes" id="UP000603865"/>
    </source>
</evidence>
<dbReference type="EMBL" id="BMQL01000008">
    <property type="protein sequence ID" value="GGR06790.1"/>
    <property type="molecule type" value="Genomic_DNA"/>
</dbReference>
<evidence type="ECO:0000313" key="1">
    <source>
        <dbReference type="EMBL" id="GGR06790.1"/>
    </source>
</evidence>
<accession>A0A918F5L4</accession>
<sequence>MSVLDSLFPDLTPTTEYYTNGNNPGNEITRELIEALNDFTIVPADFMALFIAFGTIAFKSKEYGFTFSLRSPIESHEFYFEDERDQMLPGMFPMTTGVSPSTLWYGDLAQGRGVYIARDSSSWPSMTEYVAPSLSQILFEGVGLEIIKRY</sequence>
<proteinExistence type="predicted"/>
<reference evidence="1" key="1">
    <citation type="journal article" date="2014" name="Int. J. Syst. Evol. Microbiol.">
        <title>Complete genome sequence of Corynebacterium casei LMG S-19264T (=DSM 44701T), isolated from a smear-ripened cheese.</title>
        <authorList>
            <consortium name="US DOE Joint Genome Institute (JGI-PGF)"/>
            <person name="Walter F."/>
            <person name="Albersmeier A."/>
            <person name="Kalinowski J."/>
            <person name="Ruckert C."/>
        </authorList>
    </citation>
    <scope>NUCLEOTIDE SEQUENCE</scope>
    <source>
        <strain evidence="1">JCM 31311</strain>
    </source>
</reference>
<comment type="caution">
    <text evidence="1">The sequence shown here is derived from an EMBL/GenBank/DDBJ whole genome shotgun (WGS) entry which is preliminary data.</text>
</comment>
<dbReference type="Proteomes" id="UP000603865">
    <property type="component" value="Unassembled WGS sequence"/>
</dbReference>
<reference evidence="1" key="2">
    <citation type="submission" date="2020-09" db="EMBL/GenBank/DDBJ databases">
        <authorList>
            <person name="Sun Q."/>
            <person name="Ohkuma M."/>
        </authorList>
    </citation>
    <scope>NUCLEOTIDE SEQUENCE</scope>
    <source>
        <strain evidence="1">JCM 31311</strain>
    </source>
</reference>
<keyword evidence="2" id="KW-1185">Reference proteome</keyword>
<dbReference type="AlphaFoldDB" id="A0A918F5L4"/>